<organism evidence="6 7">
    <name type="scientific">Sesamum angolense</name>
    <dbReference type="NCBI Taxonomy" id="2727404"/>
    <lineage>
        <taxon>Eukaryota</taxon>
        <taxon>Viridiplantae</taxon>
        <taxon>Streptophyta</taxon>
        <taxon>Embryophyta</taxon>
        <taxon>Tracheophyta</taxon>
        <taxon>Spermatophyta</taxon>
        <taxon>Magnoliopsida</taxon>
        <taxon>eudicotyledons</taxon>
        <taxon>Gunneridae</taxon>
        <taxon>Pentapetalae</taxon>
        <taxon>asterids</taxon>
        <taxon>lamiids</taxon>
        <taxon>Lamiales</taxon>
        <taxon>Pedaliaceae</taxon>
        <taxon>Sesamum</taxon>
    </lineage>
</organism>
<feature type="domain" description="GRF-type" evidence="5">
    <location>
        <begin position="10"/>
        <end position="51"/>
    </location>
</feature>
<name>A0AAE1WV35_9LAMI</name>
<comment type="caution">
    <text evidence="6">The sequence shown here is derived from an EMBL/GenBank/DDBJ whole genome shotgun (WGS) entry which is preliminary data.</text>
</comment>
<dbReference type="PROSITE" id="PS51999">
    <property type="entry name" value="ZF_GRF"/>
    <property type="match status" value="1"/>
</dbReference>
<evidence type="ECO:0000256" key="4">
    <source>
        <dbReference type="PROSITE-ProRule" id="PRU01343"/>
    </source>
</evidence>
<dbReference type="InterPro" id="IPR010666">
    <property type="entry name" value="Znf_GRF"/>
</dbReference>
<keyword evidence="1" id="KW-0479">Metal-binding</keyword>
<dbReference type="AlphaFoldDB" id="A0AAE1WV35"/>
<evidence type="ECO:0000259" key="5">
    <source>
        <dbReference type="PROSITE" id="PS51999"/>
    </source>
</evidence>
<dbReference type="Proteomes" id="UP001289374">
    <property type="component" value="Unassembled WGS sequence"/>
</dbReference>
<keyword evidence="3" id="KW-0862">Zinc</keyword>
<evidence type="ECO:0000256" key="1">
    <source>
        <dbReference type="ARBA" id="ARBA00022723"/>
    </source>
</evidence>
<dbReference type="PANTHER" id="PTHR33248">
    <property type="entry name" value="ZINC ION-BINDING PROTEIN"/>
    <property type="match status" value="1"/>
</dbReference>
<keyword evidence="2 4" id="KW-0863">Zinc-finger</keyword>
<proteinExistence type="predicted"/>
<protein>
    <recommendedName>
        <fullName evidence="5">GRF-type domain-containing protein</fullName>
    </recommendedName>
</protein>
<evidence type="ECO:0000313" key="6">
    <source>
        <dbReference type="EMBL" id="KAK4400195.1"/>
    </source>
</evidence>
<dbReference type="GO" id="GO:0008270">
    <property type="term" value="F:zinc ion binding"/>
    <property type="evidence" value="ECO:0007669"/>
    <property type="project" value="UniProtKB-KW"/>
</dbReference>
<dbReference type="Pfam" id="PF06839">
    <property type="entry name" value="Zn_ribbon_GRF"/>
    <property type="match status" value="1"/>
</dbReference>
<keyword evidence="7" id="KW-1185">Reference proteome</keyword>
<dbReference type="EMBL" id="JACGWL010000006">
    <property type="protein sequence ID" value="KAK4400195.1"/>
    <property type="molecule type" value="Genomic_DNA"/>
</dbReference>
<sequence length="76" mass="8702">MSTVTSSHECHCGRPAVMRTAWTNENPGRRFHSCRNYKRGGCRFFAWEDPPICQRARTIIPGLLRRINGLEGEVGR</sequence>
<evidence type="ECO:0000256" key="3">
    <source>
        <dbReference type="ARBA" id="ARBA00022833"/>
    </source>
</evidence>
<reference evidence="6" key="2">
    <citation type="journal article" date="2024" name="Plant">
        <title>Genomic evolution and insights into agronomic trait innovations of Sesamum species.</title>
        <authorList>
            <person name="Miao H."/>
            <person name="Wang L."/>
            <person name="Qu L."/>
            <person name="Liu H."/>
            <person name="Sun Y."/>
            <person name="Le M."/>
            <person name="Wang Q."/>
            <person name="Wei S."/>
            <person name="Zheng Y."/>
            <person name="Lin W."/>
            <person name="Duan Y."/>
            <person name="Cao H."/>
            <person name="Xiong S."/>
            <person name="Wang X."/>
            <person name="Wei L."/>
            <person name="Li C."/>
            <person name="Ma Q."/>
            <person name="Ju M."/>
            <person name="Zhao R."/>
            <person name="Li G."/>
            <person name="Mu C."/>
            <person name="Tian Q."/>
            <person name="Mei H."/>
            <person name="Zhang T."/>
            <person name="Gao T."/>
            <person name="Zhang H."/>
        </authorList>
    </citation>
    <scope>NUCLEOTIDE SEQUENCE</scope>
    <source>
        <strain evidence="6">K16</strain>
    </source>
</reference>
<gene>
    <name evidence="6" type="ORF">Sango_1125600</name>
</gene>
<reference evidence="6" key="1">
    <citation type="submission" date="2020-06" db="EMBL/GenBank/DDBJ databases">
        <authorList>
            <person name="Li T."/>
            <person name="Hu X."/>
            <person name="Zhang T."/>
            <person name="Song X."/>
            <person name="Zhang H."/>
            <person name="Dai N."/>
            <person name="Sheng W."/>
            <person name="Hou X."/>
            <person name="Wei L."/>
        </authorList>
    </citation>
    <scope>NUCLEOTIDE SEQUENCE</scope>
    <source>
        <strain evidence="6">K16</strain>
        <tissue evidence="6">Leaf</tissue>
    </source>
</reference>
<evidence type="ECO:0000256" key="2">
    <source>
        <dbReference type="ARBA" id="ARBA00022771"/>
    </source>
</evidence>
<evidence type="ECO:0000313" key="7">
    <source>
        <dbReference type="Proteomes" id="UP001289374"/>
    </source>
</evidence>
<accession>A0AAE1WV35</accession>